<evidence type="ECO:0000313" key="6">
    <source>
        <dbReference type="Proteomes" id="UP001165124"/>
    </source>
</evidence>
<feature type="domain" description="N-acetylmuramoyl-L-alanine amidase" evidence="3">
    <location>
        <begin position="78"/>
        <end position="226"/>
    </location>
</feature>
<feature type="compositionally biased region" description="Pro residues" evidence="2">
    <location>
        <begin position="313"/>
        <end position="327"/>
    </location>
</feature>
<dbReference type="GO" id="GO:0008745">
    <property type="term" value="F:N-acetylmuramoyl-L-alanine amidase activity"/>
    <property type="evidence" value="ECO:0007669"/>
    <property type="project" value="InterPro"/>
</dbReference>
<dbReference type="RefSeq" id="WP_067915517.1">
    <property type="nucleotide sequence ID" value="NZ_BSRZ01000006.1"/>
</dbReference>
<dbReference type="Proteomes" id="UP001165124">
    <property type="component" value="Unassembled WGS sequence"/>
</dbReference>
<name>A0A9W6PX11_9ACTN</name>
<dbReference type="AlphaFoldDB" id="A0A9W6PX11"/>
<feature type="domain" description="Peptidoglycan recognition protein family" evidence="4">
    <location>
        <begin position="66"/>
        <end position="220"/>
    </location>
</feature>
<evidence type="ECO:0000256" key="2">
    <source>
        <dbReference type="SAM" id="MobiDB-lite"/>
    </source>
</evidence>
<dbReference type="EMBL" id="BSRZ01000006">
    <property type="protein sequence ID" value="GLW64599.1"/>
    <property type="molecule type" value="Genomic_DNA"/>
</dbReference>
<dbReference type="PANTHER" id="PTHR11022:SF41">
    <property type="entry name" value="PEPTIDOGLYCAN-RECOGNITION PROTEIN LC-RELATED"/>
    <property type="match status" value="1"/>
</dbReference>
<keyword evidence="6" id="KW-1185">Reference proteome</keyword>
<dbReference type="InterPro" id="IPR036505">
    <property type="entry name" value="Amidase/PGRP_sf"/>
</dbReference>
<dbReference type="CDD" id="cd06583">
    <property type="entry name" value="PGRP"/>
    <property type="match status" value="1"/>
</dbReference>
<dbReference type="InterPro" id="IPR002502">
    <property type="entry name" value="Amidase_domain"/>
</dbReference>
<dbReference type="SMART" id="SM00701">
    <property type="entry name" value="PGRP"/>
    <property type="match status" value="1"/>
</dbReference>
<comment type="caution">
    <text evidence="5">The sequence shown here is derived from an EMBL/GenBank/DDBJ whole genome shotgun (WGS) entry which is preliminary data.</text>
</comment>
<protein>
    <recommendedName>
        <fullName evidence="7">N-acetylmuramoyl-L-alanine amidase</fullName>
    </recommendedName>
</protein>
<evidence type="ECO:0008006" key="7">
    <source>
        <dbReference type="Google" id="ProtNLM"/>
    </source>
</evidence>
<feature type="region of interest" description="Disordered" evidence="2">
    <location>
        <begin position="243"/>
        <end position="333"/>
    </location>
</feature>
<dbReference type="GO" id="GO:0009253">
    <property type="term" value="P:peptidoglycan catabolic process"/>
    <property type="evidence" value="ECO:0007669"/>
    <property type="project" value="InterPro"/>
</dbReference>
<reference evidence="5" key="1">
    <citation type="submission" date="2023-02" db="EMBL/GenBank/DDBJ databases">
        <title>Actinomadura rubrobrunea NBRC 14622.</title>
        <authorList>
            <person name="Ichikawa N."/>
            <person name="Sato H."/>
            <person name="Tonouchi N."/>
        </authorList>
    </citation>
    <scope>NUCLEOTIDE SEQUENCE</scope>
    <source>
        <strain evidence="5">NBRC 14622</strain>
    </source>
</reference>
<organism evidence="5 6">
    <name type="scientific">Actinomadura rubrobrunea</name>
    <dbReference type="NCBI Taxonomy" id="115335"/>
    <lineage>
        <taxon>Bacteria</taxon>
        <taxon>Bacillati</taxon>
        <taxon>Actinomycetota</taxon>
        <taxon>Actinomycetes</taxon>
        <taxon>Streptosporangiales</taxon>
        <taxon>Thermomonosporaceae</taxon>
        <taxon>Actinomadura</taxon>
    </lineage>
</organism>
<dbReference type="GO" id="GO:0008270">
    <property type="term" value="F:zinc ion binding"/>
    <property type="evidence" value="ECO:0007669"/>
    <property type="project" value="InterPro"/>
</dbReference>
<evidence type="ECO:0000256" key="1">
    <source>
        <dbReference type="ARBA" id="ARBA00007553"/>
    </source>
</evidence>
<dbReference type="SMART" id="SM00644">
    <property type="entry name" value="Ami_2"/>
    <property type="match status" value="1"/>
</dbReference>
<dbReference type="Gene3D" id="3.40.80.10">
    <property type="entry name" value="Peptidoglycan recognition protein-like"/>
    <property type="match status" value="1"/>
</dbReference>
<gene>
    <name evidence="5" type="ORF">Arub01_28430</name>
</gene>
<feature type="compositionally biased region" description="Low complexity" evidence="2">
    <location>
        <begin position="302"/>
        <end position="312"/>
    </location>
</feature>
<sequence>MGAFADGSDDDDLGPMRRTVTGALGIGLLDAFLLEALSAGGAASADSSLAAPGGDARRAALTALRPRIHTRREWGARPPRKRAKVLRRAPKKIVVHHTATPNYRDDSLAHAYWLSRWIQRHHMHVRGWADTGQQLTISRGGHVMEGRNRTLSALRRGRLVVGAHVRGHNRHAIGIENEGTYMNAEVPGALWDSLERVCAWLCARYDLDPYRAIVGHRDFADTECPGDVLYDLLPDLRHRVAHRLEGATGRGRPKKRRAGKKAESSPARGETDASTAPSTSPAPRADGPDTVHAASSELPRTAPSEPSAAGPSASPPPVSDQPVPFPSPIDQAE</sequence>
<feature type="compositionally biased region" description="Polar residues" evidence="2">
    <location>
        <begin position="272"/>
        <end position="281"/>
    </location>
</feature>
<proteinExistence type="inferred from homology"/>
<evidence type="ECO:0000313" key="5">
    <source>
        <dbReference type="EMBL" id="GLW64599.1"/>
    </source>
</evidence>
<evidence type="ECO:0000259" key="3">
    <source>
        <dbReference type="SMART" id="SM00644"/>
    </source>
</evidence>
<dbReference type="InterPro" id="IPR006619">
    <property type="entry name" value="PGRP_domain_met/bac"/>
</dbReference>
<accession>A0A9W6PX11</accession>
<dbReference type="Pfam" id="PF01510">
    <property type="entry name" value="Amidase_2"/>
    <property type="match status" value="1"/>
</dbReference>
<dbReference type="PANTHER" id="PTHR11022">
    <property type="entry name" value="PEPTIDOGLYCAN RECOGNITION PROTEIN"/>
    <property type="match status" value="1"/>
</dbReference>
<dbReference type="InterPro" id="IPR015510">
    <property type="entry name" value="PGRP"/>
</dbReference>
<dbReference type="SUPFAM" id="SSF55846">
    <property type="entry name" value="N-acetylmuramoyl-L-alanine amidase-like"/>
    <property type="match status" value="1"/>
</dbReference>
<evidence type="ECO:0000259" key="4">
    <source>
        <dbReference type="SMART" id="SM00701"/>
    </source>
</evidence>
<comment type="similarity">
    <text evidence="1">Belongs to the N-acetylmuramoyl-L-alanine amidase 2 family.</text>
</comment>